<keyword evidence="12" id="KW-1185">Reference proteome</keyword>
<dbReference type="Gene3D" id="3.40.50.150">
    <property type="entry name" value="Vaccinia Virus protein VP39"/>
    <property type="match status" value="1"/>
</dbReference>
<feature type="domain" description="MYND-type" evidence="9">
    <location>
        <begin position="10"/>
        <end position="46"/>
    </location>
</feature>
<dbReference type="InterPro" id="IPR051419">
    <property type="entry name" value="Lys/N-term_MeTrsfase_sf"/>
</dbReference>
<accession>A0ABQ6N2Q3</accession>
<evidence type="ECO:0000259" key="10">
    <source>
        <dbReference type="PROSITE" id="PS51203"/>
    </source>
</evidence>
<dbReference type="InterPro" id="IPR007052">
    <property type="entry name" value="CS_dom"/>
</dbReference>
<protein>
    <recommendedName>
        <fullName evidence="13">MYND-type domain-containing protein</fullName>
    </recommendedName>
</protein>
<evidence type="ECO:0000256" key="2">
    <source>
        <dbReference type="ARBA" id="ARBA00022603"/>
    </source>
</evidence>
<dbReference type="PANTHER" id="PTHR12176:SF79">
    <property type="entry name" value="METHYLTRANSFERASE TYPE 11 DOMAIN-CONTAINING PROTEIN"/>
    <property type="match status" value="1"/>
</dbReference>
<feature type="compositionally biased region" description="Basic and acidic residues" evidence="8">
    <location>
        <begin position="90"/>
        <end position="101"/>
    </location>
</feature>
<dbReference type="InterPro" id="IPR008978">
    <property type="entry name" value="HSP20-like_chaperone"/>
</dbReference>
<sequence>MPPPPSQPRCLVCSLPAPLKCSRCRSAHYCSAEHQRQHWKLHKRACSRAAPSESAAGAAMRELQAGVATSEIEGARRDLQAAREEVARLRREAEAAARTLDDASAPSPDGASTPSPDGASAPSPSSSKAPSYGSQQYWEQSYSSPSAYTASPSYEWYMSSLPRFLPLFTSLLPALAASSPTRLLDVGCGNSALLSYLLSCNLISAGIGADYSPSVIKTLNDAPHPPALAYHSLDLTDPIPSAVAPPSSLSAAIDKGTTDAILSGGGDDAASSLAAKRRALAVLLNVLSALREGAPFLVVTNLPPELALPFLGEACRDVSCRAAYDPKAGGLVKAGDGLGRKGGSVEEGRETTYVYVLKRGPDLEVLGKLAESTKETIAKVQTAHHSIVDEHRKNLEVAEENKMEASKTFDAATAGLLDAVESDAQLMKQQQETLSSMSANPGDVADLAGYARAKGKQQQGRVAIRHPHTAQAVGEWSQTHDDLELQIDGCSSASTVTIQKSLVHIMLSPSPSLSAHLSDNPELEELEEAESLSRTLTLPLSHAINPTESTRLLDGSSITVNLIKHDASIAWDRLCPGDKDVADFRDYDAVARGMEGEEGAGEGGAGAGRRKEGTVTATIADNHTLKVSFKVRGDTLDTWRDYVVLVKEGLPDPDSFLQYESFEYCFEDESTSASGSVNLLIAGGGLNTLPGGWEVRLVDHKSRRIVARTPTLTFQKPPVFEDLRPDTRACLEWQQNICVLAIFVSGDLPADAEEATVGVANNQVVLRTKSGVLARANLPAPILASLQSANVTVEGSYVSARLSYSNRDVDASDYVETSFASAPSAVDLGDLSCRSCGQRLLEAPVERTLPLPEGFWDEVTDYLACHTAPPCDFNSAALQAVPSAVLQDQSVLLLHADDVCSATSVLAIEGYMESGRDEDPAETESDLNYRGRRVWSSGGATVACNSCCSVLGHASLVAVESVRLYKHRLTCSGPGLGERSVASFLAGEMAKQAGSRAVFKFVGVCEGMKKKVVMKLLSWDAVLCVGGGGGRWRTCAKILWGVEQWHAGEEEQVEGGEGGKEGGREQELFSWADACCAPGAAAGGGGEAAAVRLFLADDEWRELLAFFGGEGRPLPREVGRAAAEAQGFRAKAVGLAVVPM</sequence>
<evidence type="ECO:0000256" key="5">
    <source>
        <dbReference type="ARBA" id="ARBA00022771"/>
    </source>
</evidence>
<comment type="similarity">
    <text evidence="1">Belongs to the methyltransferase superfamily.</text>
</comment>
<keyword evidence="6" id="KW-0862">Zinc</keyword>
<name>A0ABQ6N2Q3_9STRA</name>
<dbReference type="Pfam" id="PF04969">
    <property type="entry name" value="CS"/>
    <property type="match status" value="1"/>
</dbReference>
<dbReference type="Pfam" id="PF01753">
    <property type="entry name" value="zf-MYND"/>
    <property type="match status" value="1"/>
</dbReference>
<dbReference type="PROSITE" id="PS51203">
    <property type="entry name" value="CS"/>
    <property type="match status" value="1"/>
</dbReference>
<feature type="compositionally biased region" description="Low complexity" evidence="8">
    <location>
        <begin position="110"/>
        <end position="133"/>
    </location>
</feature>
<evidence type="ECO:0000313" key="12">
    <source>
        <dbReference type="Proteomes" id="UP001165060"/>
    </source>
</evidence>
<dbReference type="EMBL" id="BRYB01003582">
    <property type="protein sequence ID" value="GMI39067.1"/>
    <property type="molecule type" value="Genomic_DNA"/>
</dbReference>
<dbReference type="SUPFAM" id="SSF144232">
    <property type="entry name" value="HIT/MYND zinc finger-like"/>
    <property type="match status" value="1"/>
</dbReference>
<evidence type="ECO:0000256" key="3">
    <source>
        <dbReference type="ARBA" id="ARBA00022679"/>
    </source>
</evidence>
<keyword evidence="2" id="KW-0489">Methyltransferase</keyword>
<dbReference type="SUPFAM" id="SSF49764">
    <property type="entry name" value="HSP20-like chaperones"/>
    <property type="match status" value="1"/>
</dbReference>
<evidence type="ECO:0000259" key="9">
    <source>
        <dbReference type="PROSITE" id="PS50865"/>
    </source>
</evidence>
<keyword evidence="3" id="KW-0808">Transferase</keyword>
<dbReference type="Gene3D" id="2.60.40.790">
    <property type="match status" value="1"/>
</dbReference>
<dbReference type="Gene3D" id="6.10.140.2220">
    <property type="match status" value="1"/>
</dbReference>
<evidence type="ECO:0000256" key="1">
    <source>
        <dbReference type="ARBA" id="ARBA00008361"/>
    </source>
</evidence>
<comment type="caution">
    <text evidence="11">The sequence shown here is derived from an EMBL/GenBank/DDBJ whole genome shotgun (WGS) entry which is preliminary data.</text>
</comment>
<gene>
    <name evidence="11" type="ORF">TeGR_g15095</name>
</gene>
<dbReference type="Proteomes" id="UP001165060">
    <property type="component" value="Unassembled WGS sequence"/>
</dbReference>
<evidence type="ECO:0000313" key="11">
    <source>
        <dbReference type="EMBL" id="GMI39067.1"/>
    </source>
</evidence>
<reference evidence="11 12" key="1">
    <citation type="journal article" date="2023" name="Commun. Biol.">
        <title>Genome analysis of Parmales, the sister group of diatoms, reveals the evolutionary specialization of diatoms from phago-mixotrophs to photoautotrophs.</title>
        <authorList>
            <person name="Ban H."/>
            <person name="Sato S."/>
            <person name="Yoshikawa S."/>
            <person name="Yamada K."/>
            <person name="Nakamura Y."/>
            <person name="Ichinomiya M."/>
            <person name="Sato N."/>
            <person name="Blanc-Mathieu R."/>
            <person name="Endo H."/>
            <person name="Kuwata A."/>
            <person name="Ogata H."/>
        </authorList>
    </citation>
    <scope>NUCLEOTIDE SEQUENCE [LARGE SCALE GENOMIC DNA]</scope>
</reference>
<evidence type="ECO:0008006" key="13">
    <source>
        <dbReference type="Google" id="ProtNLM"/>
    </source>
</evidence>
<dbReference type="SUPFAM" id="SSF53335">
    <property type="entry name" value="S-adenosyl-L-methionine-dependent methyltransferases"/>
    <property type="match status" value="1"/>
</dbReference>
<dbReference type="PANTHER" id="PTHR12176">
    <property type="entry name" value="SAM-DEPENDENT METHYLTRANSFERASE SUPERFAMILY PROTEIN"/>
    <property type="match status" value="1"/>
</dbReference>
<dbReference type="PROSITE" id="PS50865">
    <property type="entry name" value="ZF_MYND_2"/>
    <property type="match status" value="1"/>
</dbReference>
<keyword evidence="4" id="KW-0479">Metal-binding</keyword>
<dbReference type="PROSITE" id="PS01360">
    <property type="entry name" value="ZF_MYND_1"/>
    <property type="match status" value="1"/>
</dbReference>
<dbReference type="CDD" id="cd06463">
    <property type="entry name" value="p23_like"/>
    <property type="match status" value="1"/>
</dbReference>
<evidence type="ECO:0000256" key="4">
    <source>
        <dbReference type="ARBA" id="ARBA00022723"/>
    </source>
</evidence>
<dbReference type="Pfam" id="PF09814">
    <property type="entry name" value="HECT_2"/>
    <property type="match status" value="1"/>
</dbReference>
<dbReference type="InterPro" id="IPR019193">
    <property type="entry name" value="UBQ-conj_enz_E2-bd_prot"/>
</dbReference>
<dbReference type="InterPro" id="IPR002893">
    <property type="entry name" value="Znf_MYND"/>
</dbReference>
<feature type="domain" description="CS" evidence="10">
    <location>
        <begin position="469"/>
        <end position="575"/>
    </location>
</feature>
<evidence type="ECO:0000256" key="7">
    <source>
        <dbReference type="PROSITE-ProRule" id="PRU00134"/>
    </source>
</evidence>
<dbReference type="InterPro" id="IPR029063">
    <property type="entry name" value="SAM-dependent_MTases_sf"/>
</dbReference>
<evidence type="ECO:0000256" key="6">
    <source>
        <dbReference type="ARBA" id="ARBA00022833"/>
    </source>
</evidence>
<keyword evidence="5 7" id="KW-0863">Zinc-finger</keyword>
<evidence type="ECO:0000256" key="8">
    <source>
        <dbReference type="SAM" id="MobiDB-lite"/>
    </source>
</evidence>
<feature type="region of interest" description="Disordered" evidence="8">
    <location>
        <begin position="90"/>
        <end position="133"/>
    </location>
</feature>
<proteinExistence type="inferred from homology"/>
<organism evidence="11 12">
    <name type="scientific">Tetraparma gracilis</name>
    <dbReference type="NCBI Taxonomy" id="2962635"/>
    <lineage>
        <taxon>Eukaryota</taxon>
        <taxon>Sar</taxon>
        <taxon>Stramenopiles</taxon>
        <taxon>Ochrophyta</taxon>
        <taxon>Bolidophyceae</taxon>
        <taxon>Parmales</taxon>
        <taxon>Triparmaceae</taxon>
        <taxon>Tetraparma</taxon>
    </lineage>
</organism>